<dbReference type="EMBL" id="SDMK01000001">
    <property type="protein sequence ID" value="RXS96941.1"/>
    <property type="molecule type" value="Genomic_DNA"/>
</dbReference>
<dbReference type="AlphaFoldDB" id="A0A4Q1SH93"/>
<dbReference type="Proteomes" id="UP000290253">
    <property type="component" value="Unassembled WGS sequence"/>
</dbReference>
<gene>
    <name evidence="2" type="ORF">ESZ00_03120</name>
</gene>
<accession>A0A4Q1SH93</accession>
<comment type="caution">
    <text evidence="2">The sequence shown here is derived from an EMBL/GenBank/DDBJ whole genome shotgun (WGS) entry which is preliminary data.</text>
</comment>
<reference evidence="2 3" key="1">
    <citation type="journal article" date="2016" name="Int. J. Syst. Evol. Microbiol.">
        <title>Acidipila dinghuensis sp. nov., an acidobacterium isolated from forest soil.</title>
        <authorList>
            <person name="Jiang Y.W."/>
            <person name="Wang J."/>
            <person name="Chen M.H."/>
            <person name="Lv Y.Y."/>
            <person name="Qiu L.H."/>
        </authorList>
    </citation>
    <scope>NUCLEOTIDE SEQUENCE [LARGE SCALE GENOMIC DNA]</scope>
    <source>
        <strain evidence="2 3">DHOF10</strain>
    </source>
</reference>
<evidence type="ECO:0000256" key="1">
    <source>
        <dbReference type="SAM" id="Coils"/>
    </source>
</evidence>
<feature type="coiled-coil region" evidence="1">
    <location>
        <begin position="31"/>
        <end position="87"/>
    </location>
</feature>
<dbReference type="RefSeq" id="WP_129206723.1">
    <property type="nucleotide sequence ID" value="NZ_BMGU01000001.1"/>
</dbReference>
<protein>
    <submittedName>
        <fullName evidence="2">Uncharacterized protein</fullName>
    </submittedName>
</protein>
<organism evidence="2 3">
    <name type="scientific">Silvibacterium dinghuense</name>
    <dbReference type="NCBI Taxonomy" id="1560006"/>
    <lineage>
        <taxon>Bacteria</taxon>
        <taxon>Pseudomonadati</taxon>
        <taxon>Acidobacteriota</taxon>
        <taxon>Terriglobia</taxon>
        <taxon>Terriglobales</taxon>
        <taxon>Acidobacteriaceae</taxon>
        <taxon>Silvibacterium</taxon>
    </lineage>
</organism>
<evidence type="ECO:0000313" key="2">
    <source>
        <dbReference type="EMBL" id="RXS96941.1"/>
    </source>
</evidence>
<keyword evidence="3" id="KW-1185">Reference proteome</keyword>
<evidence type="ECO:0000313" key="3">
    <source>
        <dbReference type="Proteomes" id="UP000290253"/>
    </source>
</evidence>
<keyword evidence="1" id="KW-0175">Coiled coil</keyword>
<sequence>MANALEDVLDTYTALLSQYETVSAKCTGEQKQVLNGQVTEAEANYEKALNQILSDNDAQVAAVSKQLKAANAGIKNAADQLNNIQKVIGYVTSAVNYGSQLLSMVK</sequence>
<proteinExistence type="predicted"/>
<name>A0A4Q1SH93_9BACT</name>